<dbReference type="EMBL" id="JACHLJ010000001">
    <property type="protein sequence ID" value="MBB5770044.1"/>
    <property type="molecule type" value="Genomic_DNA"/>
</dbReference>
<dbReference type="Proteomes" id="UP000556201">
    <property type="component" value="Unassembled WGS sequence"/>
</dbReference>
<feature type="compositionally biased region" description="Polar residues" evidence="1">
    <location>
        <begin position="43"/>
        <end position="55"/>
    </location>
</feature>
<gene>
    <name evidence="2" type="ORF">HNP47_000013</name>
</gene>
<name>A0A7W9FR65_BREVE</name>
<dbReference type="Pfam" id="PF00577">
    <property type="entry name" value="Usher"/>
    <property type="match status" value="1"/>
</dbReference>
<accession>A0A7W9FR65</accession>
<evidence type="ECO:0000256" key="1">
    <source>
        <dbReference type="SAM" id="MobiDB-lite"/>
    </source>
</evidence>
<dbReference type="RefSeq" id="WP_184277342.1">
    <property type="nucleotide sequence ID" value="NZ_JACHLJ010000001.1"/>
</dbReference>
<dbReference type="AlphaFoldDB" id="A0A7W9FR65"/>
<dbReference type="GO" id="GO:0009279">
    <property type="term" value="C:cell outer membrane"/>
    <property type="evidence" value="ECO:0007669"/>
    <property type="project" value="TreeGrafter"/>
</dbReference>
<dbReference type="InterPro" id="IPR000015">
    <property type="entry name" value="Fimb_usher"/>
</dbReference>
<organism evidence="2 3">
    <name type="scientific">Brevundimonas vesicularis</name>
    <name type="common">Pseudomonas vesicularis</name>
    <dbReference type="NCBI Taxonomy" id="41276"/>
    <lineage>
        <taxon>Bacteria</taxon>
        <taxon>Pseudomonadati</taxon>
        <taxon>Pseudomonadota</taxon>
        <taxon>Alphaproteobacteria</taxon>
        <taxon>Caulobacterales</taxon>
        <taxon>Caulobacteraceae</taxon>
        <taxon>Brevundimonas</taxon>
    </lineage>
</organism>
<sequence length="830" mass="88837">MAHAAPVVLTDEVMRTAPPDYSAVVAIDRDESEGPVTEASPPIQDQSASVRPSSVFTPIQGPLTLDGKYLGDISGSVDAQGQGLVDATALLDLLKPQIGSELSTTLSGRIATQTKVNMADLVTDTFSLTFDPLSLTFVATSTPESRARRDVGFSQTPVIDPAAFDQPADFSAGANITLAQLYSHTDTRFSPLQGGVDFFANFGGFDGVTLTTGVDYDGNNRQGRWQRREIRLTKDIFKSAVRLTAGEFAPPIDSFQGSQRFLGLSAARAYSTIRPFQNVRPAGRRQFILDRPALVVVEVNGVVTERIRLDAGPYSIGDFPFAQGANTVRLLVEDDSGRREIAVFDLFGGAGLLDRGVLDFGVSAGLLEEGGDLQYGSTLAASGFVRKGLSDVLTVGVNAQIADRKGQAGAIATWGSKLGLIQLSSAASHNGDTGKNGYVASVDYLLERTLGKTVDARLVASAQATSRYFQSAFDPSAFNNEKWRAAARLLVRFRDYSISGGVAFVKRREQKDRTDFSLGLGRTFRRFAVNLAWQRGSTEDGRDEDRFGLTLTSRFGGRWSTTARYDSDNDLREVGVSRASSGRLNDLSGDLRLSQDRTNQAITADLRYINNRFDAELVSNRLVSSEPGGVTRQESLWRMSTMIGYAGGAFGVGRSAREGFVIATPHPTLSRSRIKLTDSSGYTVAHSGWLGPALVGLDRGYGVNRYEIEADPLPQGYDLGSGVINIFPGYGNGYRFVVGSDASRTARGVLMSANGPVALAGGVIQAAGAPADAEGKPFFTNRSGRFVADGLAPGRYRLVIQGAVVGEFVIPEKVEGTVDVGEIRTSPPSP</sequence>
<dbReference type="PANTHER" id="PTHR30451">
    <property type="entry name" value="OUTER MEMBRANE USHER PROTEIN"/>
    <property type="match status" value="1"/>
</dbReference>
<evidence type="ECO:0000313" key="3">
    <source>
        <dbReference type="Proteomes" id="UP000556201"/>
    </source>
</evidence>
<dbReference type="PANTHER" id="PTHR30451:SF5">
    <property type="entry name" value="SLR0019 PROTEIN"/>
    <property type="match status" value="1"/>
</dbReference>
<feature type="region of interest" description="Disordered" evidence="1">
    <location>
        <begin position="30"/>
        <end position="55"/>
    </location>
</feature>
<dbReference type="GO" id="GO:0015473">
    <property type="term" value="F:fimbrial usher porin activity"/>
    <property type="evidence" value="ECO:0007669"/>
    <property type="project" value="InterPro"/>
</dbReference>
<proteinExistence type="predicted"/>
<protein>
    <submittedName>
        <fullName evidence="2">Outer membrane usher protein</fullName>
    </submittedName>
</protein>
<dbReference type="GO" id="GO:0009297">
    <property type="term" value="P:pilus assembly"/>
    <property type="evidence" value="ECO:0007669"/>
    <property type="project" value="InterPro"/>
</dbReference>
<reference evidence="2 3" key="1">
    <citation type="submission" date="2020-08" db="EMBL/GenBank/DDBJ databases">
        <title>Functional genomics of gut bacteria from endangered species of beetles.</title>
        <authorList>
            <person name="Carlos-Shanley C."/>
        </authorList>
    </citation>
    <scope>NUCLEOTIDE SEQUENCE [LARGE SCALE GENOMIC DNA]</scope>
    <source>
        <strain evidence="2 3">S00192</strain>
    </source>
</reference>
<evidence type="ECO:0000313" key="2">
    <source>
        <dbReference type="EMBL" id="MBB5770044.1"/>
    </source>
</evidence>
<comment type="caution">
    <text evidence="2">The sequence shown here is derived from an EMBL/GenBank/DDBJ whole genome shotgun (WGS) entry which is preliminary data.</text>
</comment>